<sequence length="456" mass="52357">MMITITPLQIQSSLQNQNVSLSLSYSHTLSPFKQRVNVFYTDSGIGGGARVSVTCSISKIHNYGTLDYERKPNLKWNAIYKRISMMENPELGSASVLNQWENEGRNLTKWELCRVVKELRKYRRHDRALQVYDWMNNRPERFRISASDVAIQLDLIARVHGVSSAESFFLNLTNDLKDKRTYGALLNAYMLKDPTIIPNWSTFSTMAAMYIKMELFEKAQECLKKAEGRILGRDKVPFHYLLSLYGSVGNKDEVYRVWNNYKSMFPSIPNLGYHAVISSFVRMDDIERAEKLYEEWVSVRPSDDSRIGNLLISWYLKKGKSDKVFSFFKHMSEGGGCPNSTTWELLSEGHIAEKRVSEALSCLEKAFMTSDSKSWKPKPIKLAAFLKLCQDEDDMESAEVLIELLRKSGYHNDEAYAAIISKDEPSNRTERIDDVDSENMDDDDSQVLFSQVDSSF</sequence>
<dbReference type="GO" id="GO:0003729">
    <property type="term" value="F:mRNA binding"/>
    <property type="evidence" value="ECO:0007669"/>
    <property type="project" value="UniProtKB-ARBA"/>
</dbReference>
<evidence type="ECO:0000313" key="5">
    <source>
        <dbReference type="EMBL" id="RHN38693.1"/>
    </source>
</evidence>
<reference evidence="6" key="1">
    <citation type="journal article" date="2018" name="Nat. Plants">
        <title>Whole-genome landscape of Medicago truncatula symbiotic genes.</title>
        <authorList>
            <person name="Pecrix Y."/>
            <person name="Staton S.E."/>
            <person name="Sallet E."/>
            <person name="Lelandais-Briere C."/>
            <person name="Moreau S."/>
            <person name="Carrere S."/>
            <person name="Blein T."/>
            <person name="Jardinaud M.F."/>
            <person name="Latrasse D."/>
            <person name="Zouine M."/>
            <person name="Zahm M."/>
            <person name="Kreplak J."/>
            <person name="Mayjonade B."/>
            <person name="Satge C."/>
            <person name="Perez M."/>
            <person name="Cauet S."/>
            <person name="Marande W."/>
            <person name="Chantry-Darmon C."/>
            <person name="Lopez-Roques C."/>
            <person name="Bouchez O."/>
            <person name="Berard A."/>
            <person name="Debelle F."/>
            <person name="Munos S."/>
            <person name="Bendahmane A."/>
            <person name="Berges H."/>
            <person name="Niebel A."/>
            <person name="Buitink J."/>
            <person name="Frugier F."/>
            <person name="Benhamed M."/>
            <person name="Crespi M."/>
            <person name="Gouzy J."/>
            <person name="Gamas P."/>
        </authorList>
    </citation>
    <scope>NUCLEOTIDE SEQUENCE [LARGE SCALE GENOMIC DNA]</scope>
    <source>
        <strain evidence="6">cv. Jemalong A17</strain>
    </source>
</reference>
<evidence type="ECO:0000256" key="1">
    <source>
        <dbReference type="ARBA" id="ARBA00007626"/>
    </source>
</evidence>
<dbReference type="Gene3D" id="1.25.40.10">
    <property type="entry name" value="Tetratricopeptide repeat domain"/>
    <property type="match status" value="2"/>
</dbReference>
<evidence type="ECO:0000256" key="2">
    <source>
        <dbReference type="ARBA" id="ARBA00022737"/>
    </source>
</evidence>
<evidence type="ECO:0000313" key="6">
    <source>
        <dbReference type="Proteomes" id="UP000265566"/>
    </source>
</evidence>
<dbReference type="Pfam" id="PF01535">
    <property type="entry name" value="PPR"/>
    <property type="match status" value="3"/>
</dbReference>
<dbReference type="PANTHER" id="PTHR45717">
    <property type="entry name" value="OS12G0527900 PROTEIN"/>
    <property type="match status" value="1"/>
</dbReference>
<accession>A0A396GCY9</accession>
<evidence type="ECO:0000256" key="4">
    <source>
        <dbReference type="SAM" id="MobiDB-lite"/>
    </source>
</evidence>
<feature type="compositionally biased region" description="Acidic residues" evidence="4">
    <location>
        <begin position="435"/>
        <end position="444"/>
    </location>
</feature>
<gene>
    <name evidence="5" type="ORF">MtrunA17_Chr8g0335951</name>
</gene>
<dbReference type="AlphaFoldDB" id="A0A396GCY9"/>
<keyword evidence="2" id="KW-0677">Repeat</keyword>
<dbReference type="InterPro" id="IPR002885">
    <property type="entry name" value="PPR_rpt"/>
</dbReference>
<protein>
    <submittedName>
        <fullName evidence="5">Putative tetratricopeptide-like helical domain-containing protein</fullName>
    </submittedName>
</protein>
<dbReference type="PANTHER" id="PTHR45717:SF3">
    <property type="entry name" value="OS04G0544400 PROTEIN"/>
    <property type="match status" value="1"/>
</dbReference>
<evidence type="ECO:0000256" key="3">
    <source>
        <dbReference type="PROSITE-ProRule" id="PRU00708"/>
    </source>
</evidence>
<dbReference type="PROSITE" id="PS51375">
    <property type="entry name" value="PPR"/>
    <property type="match status" value="1"/>
</dbReference>
<dbReference type="Gramene" id="rna44654">
    <property type="protein sequence ID" value="RHN38693.1"/>
    <property type="gene ID" value="gene44654"/>
</dbReference>
<organism evidence="5 6">
    <name type="scientific">Medicago truncatula</name>
    <name type="common">Barrel medic</name>
    <name type="synonym">Medicago tribuloides</name>
    <dbReference type="NCBI Taxonomy" id="3880"/>
    <lineage>
        <taxon>Eukaryota</taxon>
        <taxon>Viridiplantae</taxon>
        <taxon>Streptophyta</taxon>
        <taxon>Embryophyta</taxon>
        <taxon>Tracheophyta</taxon>
        <taxon>Spermatophyta</taxon>
        <taxon>Magnoliopsida</taxon>
        <taxon>eudicotyledons</taxon>
        <taxon>Gunneridae</taxon>
        <taxon>Pentapetalae</taxon>
        <taxon>rosids</taxon>
        <taxon>fabids</taxon>
        <taxon>Fabales</taxon>
        <taxon>Fabaceae</taxon>
        <taxon>Papilionoideae</taxon>
        <taxon>50 kb inversion clade</taxon>
        <taxon>NPAAA clade</taxon>
        <taxon>Hologalegina</taxon>
        <taxon>IRL clade</taxon>
        <taxon>Trifolieae</taxon>
        <taxon>Medicago</taxon>
    </lineage>
</organism>
<dbReference type="NCBIfam" id="TIGR00756">
    <property type="entry name" value="PPR"/>
    <property type="match status" value="1"/>
</dbReference>
<feature type="region of interest" description="Disordered" evidence="4">
    <location>
        <begin position="421"/>
        <end position="444"/>
    </location>
</feature>
<comment type="similarity">
    <text evidence="1">Belongs to the PPR family. P subfamily.</text>
</comment>
<feature type="compositionally biased region" description="Basic and acidic residues" evidence="4">
    <location>
        <begin position="421"/>
        <end position="434"/>
    </location>
</feature>
<comment type="caution">
    <text evidence="5">The sequence shown here is derived from an EMBL/GenBank/DDBJ whole genome shotgun (WGS) entry which is preliminary data.</text>
</comment>
<feature type="repeat" description="PPR" evidence="3">
    <location>
        <begin position="304"/>
        <end position="338"/>
    </location>
</feature>
<proteinExistence type="inferred from homology"/>
<dbReference type="InterPro" id="IPR011990">
    <property type="entry name" value="TPR-like_helical_dom_sf"/>
</dbReference>
<name>A0A396GCY9_MEDTR</name>
<dbReference type="EMBL" id="PSQE01000008">
    <property type="protein sequence ID" value="RHN38693.1"/>
    <property type="molecule type" value="Genomic_DNA"/>
</dbReference>
<dbReference type="Proteomes" id="UP000265566">
    <property type="component" value="Chromosome 8"/>
</dbReference>